<evidence type="ECO:0000256" key="1">
    <source>
        <dbReference type="SAM" id="MobiDB-lite"/>
    </source>
</evidence>
<dbReference type="Proteomes" id="UP001415857">
    <property type="component" value="Unassembled WGS sequence"/>
</dbReference>
<dbReference type="EMBL" id="JBBPBK010000008">
    <property type="protein sequence ID" value="KAK9279994.1"/>
    <property type="molecule type" value="Genomic_DNA"/>
</dbReference>
<dbReference type="AlphaFoldDB" id="A0AAP0RP35"/>
<evidence type="ECO:0000313" key="2">
    <source>
        <dbReference type="EMBL" id="KAK9279994.1"/>
    </source>
</evidence>
<sequence>MHNQRSQNSDAVPPVENHEFQSVNVASAMGNRDPPDRNMTPTPASPPQGWNCSSKGMPSSMQNQNDMPPPVQNGDFQNRSMPPPVQNLGFQNRDIPQQMQKGNFYNGGMPPQMPNRDFRNLGGPPPVQNRDSRETGNILTGENQNLDINIEVMPNRGYQNWDMHVYTRMGKVQNRDYQNPNMTGNVSSENASGIGHHSWDSSNNVKIGNSPCREHQSRDVPNEQHEAVGDRKNFCIKVGLTVLLSFKPYRVNQMDTCLSEEIGEM</sequence>
<gene>
    <name evidence="2" type="ORF">L1049_013678</name>
</gene>
<feature type="region of interest" description="Disordered" evidence="1">
    <location>
        <begin position="1"/>
        <end position="80"/>
    </location>
</feature>
<reference evidence="2 3" key="1">
    <citation type="journal article" date="2024" name="Plant J.">
        <title>Genome sequences and population genomics reveal climatic adaptation and genomic divergence between two closely related sweetgum species.</title>
        <authorList>
            <person name="Xu W.Q."/>
            <person name="Ren C.Q."/>
            <person name="Zhang X.Y."/>
            <person name="Comes H.P."/>
            <person name="Liu X.H."/>
            <person name="Li Y.G."/>
            <person name="Kettle C.J."/>
            <person name="Jalonen R."/>
            <person name="Gaisberger H."/>
            <person name="Ma Y.Z."/>
            <person name="Qiu Y.X."/>
        </authorList>
    </citation>
    <scope>NUCLEOTIDE SEQUENCE [LARGE SCALE GENOMIC DNA]</scope>
    <source>
        <strain evidence="2">Hangzhou</strain>
    </source>
</reference>
<comment type="caution">
    <text evidence="2">The sequence shown here is derived from an EMBL/GenBank/DDBJ whole genome shotgun (WGS) entry which is preliminary data.</text>
</comment>
<feature type="compositionally biased region" description="Polar residues" evidence="1">
    <location>
        <begin position="48"/>
        <end position="66"/>
    </location>
</feature>
<name>A0AAP0RP35_LIQFO</name>
<accession>A0AAP0RP35</accession>
<keyword evidence="3" id="KW-1185">Reference proteome</keyword>
<feature type="region of interest" description="Disordered" evidence="1">
    <location>
        <begin position="188"/>
        <end position="225"/>
    </location>
</feature>
<feature type="compositionally biased region" description="Basic and acidic residues" evidence="1">
    <location>
        <begin position="212"/>
        <end position="225"/>
    </location>
</feature>
<protein>
    <submittedName>
        <fullName evidence="2">Uncharacterized protein</fullName>
    </submittedName>
</protein>
<organism evidence="2 3">
    <name type="scientific">Liquidambar formosana</name>
    <name type="common">Formosan gum</name>
    <dbReference type="NCBI Taxonomy" id="63359"/>
    <lineage>
        <taxon>Eukaryota</taxon>
        <taxon>Viridiplantae</taxon>
        <taxon>Streptophyta</taxon>
        <taxon>Embryophyta</taxon>
        <taxon>Tracheophyta</taxon>
        <taxon>Spermatophyta</taxon>
        <taxon>Magnoliopsida</taxon>
        <taxon>eudicotyledons</taxon>
        <taxon>Gunneridae</taxon>
        <taxon>Pentapetalae</taxon>
        <taxon>Saxifragales</taxon>
        <taxon>Altingiaceae</taxon>
        <taxon>Liquidambar</taxon>
    </lineage>
</organism>
<feature type="compositionally biased region" description="Polar residues" evidence="1">
    <location>
        <begin position="1"/>
        <end position="10"/>
    </location>
</feature>
<evidence type="ECO:0000313" key="3">
    <source>
        <dbReference type="Proteomes" id="UP001415857"/>
    </source>
</evidence>
<proteinExistence type="predicted"/>